<keyword evidence="2" id="KW-0479">Metal-binding</keyword>
<comment type="caution">
    <text evidence="8">The sequence shown here is derived from an EMBL/GenBank/DDBJ whole genome shotgun (WGS) entry which is preliminary data.</text>
</comment>
<dbReference type="PANTHER" id="PTHR34820:SF4">
    <property type="entry name" value="INNER MEMBRANE PROTEIN YEBZ"/>
    <property type="match status" value="1"/>
</dbReference>
<evidence type="ECO:0000256" key="1">
    <source>
        <dbReference type="ARBA" id="ARBA00004196"/>
    </source>
</evidence>
<dbReference type="Pfam" id="PF04234">
    <property type="entry name" value="CopC"/>
    <property type="match status" value="1"/>
</dbReference>
<dbReference type="InterPro" id="IPR014755">
    <property type="entry name" value="Cu-Rt/internalin_Ig-like"/>
</dbReference>
<feature type="domain" description="CopC" evidence="7">
    <location>
        <begin position="23"/>
        <end position="115"/>
    </location>
</feature>
<evidence type="ECO:0000256" key="5">
    <source>
        <dbReference type="SAM" id="Phobius"/>
    </source>
</evidence>
<feature type="transmembrane region" description="Helical" evidence="5">
    <location>
        <begin position="157"/>
        <end position="179"/>
    </location>
</feature>
<reference evidence="8 9" key="1">
    <citation type="submission" date="2020-08" db="EMBL/GenBank/DDBJ databases">
        <title>A Genomic Blueprint of the Chicken Gut Microbiome.</title>
        <authorList>
            <person name="Gilroy R."/>
            <person name="Ravi A."/>
            <person name="Getino M."/>
            <person name="Pursley I."/>
            <person name="Horton D.L."/>
            <person name="Alikhan N.-F."/>
            <person name="Baker D."/>
            <person name="Gharbi K."/>
            <person name="Hall N."/>
            <person name="Watson M."/>
            <person name="Adriaenssens E.M."/>
            <person name="Foster-Nyarko E."/>
            <person name="Jarju S."/>
            <person name="Secka A."/>
            <person name="Antonio M."/>
            <person name="Oren A."/>
            <person name="Chaudhuri R."/>
            <person name="La Ragione R.M."/>
            <person name="Hildebrand F."/>
            <person name="Pallen M.J."/>
        </authorList>
    </citation>
    <scope>NUCLEOTIDE SEQUENCE [LARGE SCALE GENOMIC DNA]</scope>
    <source>
        <strain evidence="8 9">Sa1YVA6</strain>
    </source>
</reference>
<keyword evidence="5" id="KW-1133">Transmembrane helix</keyword>
<gene>
    <name evidence="8" type="ORF">H9632_07860</name>
</gene>
<proteinExistence type="predicted"/>
<keyword evidence="4" id="KW-0186">Copper</keyword>
<feature type="signal peptide" evidence="6">
    <location>
        <begin position="1"/>
        <end position="22"/>
    </location>
</feature>
<sequence length="190" mass="20686">MMKQLLLALAATFLLFVPGANAHTYLDSTNPAKGATVTEDLRKIELKYSGEIEEGSIFKVLSSDGSEMPITSITLNDGVLTGTLASPLPNDTYIVEWNSISEDGHPLTGTFSFTVNTAKNPNNQETAADTVEKLDSNVDSIVDTLKDETDSEGDNSIWTLIIVVAIIVLVLVVITMYSYKRWLVKRKGNS</sequence>
<dbReference type="Gene3D" id="2.60.40.1220">
    <property type="match status" value="1"/>
</dbReference>
<protein>
    <submittedName>
        <fullName evidence="8">Copper resistance protein CopC</fullName>
    </submittedName>
</protein>
<keyword evidence="9" id="KW-1185">Reference proteome</keyword>
<evidence type="ECO:0000256" key="2">
    <source>
        <dbReference type="ARBA" id="ARBA00022723"/>
    </source>
</evidence>
<accession>A0ABR8XM22</accession>
<evidence type="ECO:0000256" key="6">
    <source>
        <dbReference type="SAM" id="SignalP"/>
    </source>
</evidence>
<name>A0ABR8XM22_9BACL</name>
<dbReference type="Proteomes" id="UP000600565">
    <property type="component" value="Unassembled WGS sequence"/>
</dbReference>
<evidence type="ECO:0000313" key="9">
    <source>
        <dbReference type="Proteomes" id="UP000600565"/>
    </source>
</evidence>
<evidence type="ECO:0000256" key="3">
    <source>
        <dbReference type="ARBA" id="ARBA00022729"/>
    </source>
</evidence>
<evidence type="ECO:0000256" key="4">
    <source>
        <dbReference type="ARBA" id="ARBA00023008"/>
    </source>
</evidence>
<keyword evidence="3 6" id="KW-0732">Signal</keyword>
<evidence type="ECO:0000313" key="8">
    <source>
        <dbReference type="EMBL" id="MBD8032980.1"/>
    </source>
</evidence>
<keyword evidence="5" id="KW-0812">Transmembrane</keyword>
<dbReference type="InterPro" id="IPR014756">
    <property type="entry name" value="Ig_E-set"/>
</dbReference>
<dbReference type="InterPro" id="IPR007348">
    <property type="entry name" value="CopC_dom"/>
</dbReference>
<dbReference type="RefSeq" id="WP_191703569.1">
    <property type="nucleotide sequence ID" value="NZ_JACSPW010000006.1"/>
</dbReference>
<dbReference type="EMBL" id="JACSPW010000006">
    <property type="protein sequence ID" value="MBD8032980.1"/>
    <property type="molecule type" value="Genomic_DNA"/>
</dbReference>
<evidence type="ECO:0000259" key="7">
    <source>
        <dbReference type="Pfam" id="PF04234"/>
    </source>
</evidence>
<dbReference type="InterPro" id="IPR032694">
    <property type="entry name" value="CopC/D"/>
</dbReference>
<feature type="chain" id="PRO_5045326975" evidence="6">
    <location>
        <begin position="23"/>
        <end position="190"/>
    </location>
</feature>
<dbReference type="PANTHER" id="PTHR34820">
    <property type="entry name" value="INNER MEMBRANE PROTEIN YEBZ"/>
    <property type="match status" value="1"/>
</dbReference>
<dbReference type="SUPFAM" id="SSF81296">
    <property type="entry name" value="E set domains"/>
    <property type="match status" value="1"/>
</dbReference>
<comment type="subcellular location">
    <subcellularLocation>
        <location evidence="1">Cell envelope</location>
    </subcellularLocation>
</comment>
<organism evidence="8 9">
    <name type="scientific">Solibacillus merdavium</name>
    <dbReference type="NCBI Taxonomy" id="2762218"/>
    <lineage>
        <taxon>Bacteria</taxon>
        <taxon>Bacillati</taxon>
        <taxon>Bacillota</taxon>
        <taxon>Bacilli</taxon>
        <taxon>Bacillales</taxon>
        <taxon>Caryophanaceae</taxon>
        <taxon>Solibacillus</taxon>
    </lineage>
</organism>
<keyword evidence="5" id="KW-0472">Membrane</keyword>